<proteinExistence type="predicted"/>
<dbReference type="EMBL" id="NFKL01000010">
    <property type="protein sequence ID" value="OUP58163.1"/>
    <property type="molecule type" value="Genomic_DNA"/>
</dbReference>
<evidence type="ECO:0000313" key="4">
    <source>
        <dbReference type="Proteomes" id="UP000195326"/>
    </source>
</evidence>
<dbReference type="STRING" id="501571.GCA_900143195_00683"/>
<keyword evidence="1" id="KW-0732">Signal</keyword>
<dbReference type="Gene3D" id="3.30.457.10">
    <property type="entry name" value="Copper amine oxidase-like, N-terminal domain"/>
    <property type="match status" value="1"/>
</dbReference>
<feature type="chain" id="PRO_5012373231" description="Copper amine oxidase-like N-terminal domain-containing protein" evidence="1">
    <location>
        <begin position="36"/>
        <end position="361"/>
    </location>
</feature>
<reference evidence="4" key="1">
    <citation type="submission" date="2017-04" db="EMBL/GenBank/DDBJ databases">
        <title>Function of individual gut microbiota members based on whole genome sequencing of pure cultures obtained from chicken caecum.</title>
        <authorList>
            <person name="Medvecky M."/>
            <person name="Cejkova D."/>
            <person name="Polansky O."/>
            <person name="Karasova D."/>
            <person name="Kubasova T."/>
            <person name="Cizek A."/>
            <person name="Rychlik I."/>
        </authorList>
    </citation>
    <scope>NUCLEOTIDE SEQUENCE [LARGE SCALE GENOMIC DNA]</scope>
    <source>
        <strain evidence="4">An179</strain>
    </source>
</reference>
<evidence type="ECO:0000259" key="2">
    <source>
        <dbReference type="Pfam" id="PF07833"/>
    </source>
</evidence>
<feature type="signal peptide" evidence="1">
    <location>
        <begin position="1"/>
        <end position="35"/>
    </location>
</feature>
<sequence length="361" mass="37755">MPHRATKGEPNMMFLKRTAAAILGGAILCSGAAFAANVNTVSAEQPVADTAVSTDVTAQETPAVLAERNLYYGKITEITRDEQTGAVTSLLMESESHGAYVFHLDESTLLLDSGAGIRTTADKLAVGDGIYVFHSPIATMSIPPQSFAEAIVTNMPQDAGSAMLHTVEAVKKNEDGSVTVTTDRGGLQLTIAKDAVYGDFNGRQIMGADDLRVGTRIFAWYNGVEQSYPAKATTNHVAVAPAKAQENMTISVDGTALEVTAKIENGTLMVPASAAGKALSLTASYEKTAEGEKVTLKNDKTTMVMDIGSDSYLVEGDMVLSYGAATVIEDGVTWMPAQALADLADADLSLATGAVAFTTAK</sequence>
<name>A0A1Y4LNA0_9FIRM</name>
<dbReference type="AlphaFoldDB" id="A0A1Y4LNA0"/>
<protein>
    <recommendedName>
        <fullName evidence="2">Copper amine oxidase-like N-terminal domain-containing protein</fullName>
    </recommendedName>
</protein>
<feature type="domain" description="Copper amine oxidase-like N-terminal" evidence="2">
    <location>
        <begin position="252"/>
        <end position="347"/>
    </location>
</feature>
<dbReference type="Proteomes" id="UP000195326">
    <property type="component" value="Unassembled WGS sequence"/>
</dbReference>
<organism evidence="3 4">
    <name type="scientific">Butyricicoccus pullicaecorum</name>
    <dbReference type="NCBI Taxonomy" id="501571"/>
    <lineage>
        <taxon>Bacteria</taxon>
        <taxon>Bacillati</taxon>
        <taxon>Bacillota</taxon>
        <taxon>Clostridia</taxon>
        <taxon>Eubacteriales</taxon>
        <taxon>Butyricicoccaceae</taxon>
        <taxon>Butyricicoccus</taxon>
    </lineage>
</organism>
<gene>
    <name evidence="3" type="ORF">B5F15_08310</name>
</gene>
<evidence type="ECO:0000256" key="1">
    <source>
        <dbReference type="SAM" id="SignalP"/>
    </source>
</evidence>
<dbReference type="InterPro" id="IPR036582">
    <property type="entry name" value="Mao_N_sf"/>
</dbReference>
<accession>A0A1Y4LNA0</accession>
<comment type="caution">
    <text evidence="3">The sequence shown here is derived from an EMBL/GenBank/DDBJ whole genome shotgun (WGS) entry which is preliminary data.</text>
</comment>
<dbReference type="SUPFAM" id="SSF55383">
    <property type="entry name" value="Copper amine oxidase, domain N"/>
    <property type="match status" value="1"/>
</dbReference>
<dbReference type="Pfam" id="PF07833">
    <property type="entry name" value="Cu_amine_oxidN1"/>
    <property type="match status" value="1"/>
</dbReference>
<dbReference type="InterPro" id="IPR012854">
    <property type="entry name" value="Cu_amine_oxidase-like_N"/>
</dbReference>
<evidence type="ECO:0000313" key="3">
    <source>
        <dbReference type="EMBL" id="OUP58163.1"/>
    </source>
</evidence>